<feature type="compositionally biased region" description="Low complexity" evidence="1">
    <location>
        <begin position="641"/>
        <end position="653"/>
    </location>
</feature>
<gene>
    <name evidence="2" type="ORF">ACHAWO_009113</name>
</gene>
<feature type="compositionally biased region" description="Polar residues" evidence="1">
    <location>
        <begin position="681"/>
        <end position="697"/>
    </location>
</feature>
<accession>A0ABD3PDA9</accession>
<feature type="compositionally biased region" description="Basic and acidic residues" evidence="1">
    <location>
        <begin position="654"/>
        <end position="663"/>
    </location>
</feature>
<feature type="compositionally biased region" description="Basic and acidic residues" evidence="1">
    <location>
        <begin position="59"/>
        <end position="71"/>
    </location>
</feature>
<sequence length="726" mass="77382">MQSNNHDSKCFSGGGKGETGLPSSLGALQVLAATASTATSAPVSSSREGGRNLGAENIKCGRDGNAKRDSLGSLEREDLSGLQRDISNSELRKGKWTVEEEEYTTRVIHYFSSGLITLPEGKTLRSYLAEKLQCDPMRITKKYAGAACLGKRIHILCESPRFTQQEIEMAKAEIDRLEERFRARIVLGAGAALPPLQPAPVIHGSGLSIGAAKEGLAGTFPNDFGNHQNQSAVPQHAQYNGSQQLIFIKSEFSTDPSQQQSFQPGPQNPAAALLQNLLNNPQMAATLANNPNLTSLISTLTQTVSAPSQPQPQAVPPPQAPDQSSLNASLQQILQQANISMPPPGSLQQKVEPMIQSQSNNLSLAGLSQLLSPSNQNVTISSAPQPPAPQGNINSNTNDKLAQMLLAQITSQLQTLAAISPSVFQKVQNQLASTAQVPSGPNLNLNDPSTLLATLKQLTAPPTPVQPVPSQYPGQPVQHSVVNQNIQQQQPPQLSIQSMIQALSSQQQTPSQVHSQINASSANPYTTLLSNLPTGLGYVNSSFSAPQVNNIPSQQSAATYQKETHSNILNQAIANLLKEANNADVNGLINALQNGDVEMFRTHQSEQERKPNSAPCPHPGKAGNAQYKSNTKTSLGEGEASTSIKTSSRTTSSHTDHNDEGNDTKNLTKGQHNDVAFDQYDSANISSEGTSSSNGADWNNAPPLKKRMKTSSSKNYTNALGHSSNK</sequence>
<feature type="region of interest" description="Disordered" evidence="1">
    <location>
        <begin position="602"/>
        <end position="726"/>
    </location>
</feature>
<dbReference type="PANTHER" id="PTHR35213">
    <property type="entry name" value="RING-TYPE DOMAIN-CONTAINING PROTEIN-RELATED"/>
    <property type="match status" value="1"/>
</dbReference>
<feature type="region of interest" description="Disordered" evidence="1">
    <location>
        <begin position="36"/>
        <end position="71"/>
    </location>
</feature>
<keyword evidence="3" id="KW-1185">Reference proteome</keyword>
<feature type="compositionally biased region" description="Basic and acidic residues" evidence="1">
    <location>
        <begin position="602"/>
        <end position="611"/>
    </location>
</feature>
<evidence type="ECO:0000313" key="2">
    <source>
        <dbReference type="EMBL" id="KAL3785797.1"/>
    </source>
</evidence>
<name>A0ABD3PDA9_9STRA</name>
<feature type="compositionally biased region" description="Pro residues" evidence="1">
    <location>
        <begin position="309"/>
        <end position="320"/>
    </location>
</feature>
<feature type="compositionally biased region" description="Low complexity" evidence="1">
    <location>
        <begin position="36"/>
        <end position="46"/>
    </location>
</feature>
<dbReference type="Proteomes" id="UP001530400">
    <property type="component" value="Unassembled WGS sequence"/>
</dbReference>
<feature type="compositionally biased region" description="Polar residues" evidence="1">
    <location>
        <begin position="710"/>
        <end position="726"/>
    </location>
</feature>
<dbReference type="PANTHER" id="PTHR35213:SF5">
    <property type="entry name" value="RING-TYPE DOMAIN-CONTAINING PROTEIN"/>
    <property type="match status" value="1"/>
</dbReference>
<feature type="region of interest" description="Disordered" evidence="1">
    <location>
        <begin position="304"/>
        <end position="328"/>
    </location>
</feature>
<protein>
    <submittedName>
        <fullName evidence="2">Uncharacterized protein</fullName>
    </submittedName>
</protein>
<evidence type="ECO:0000313" key="3">
    <source>
        <dbReference type="Proteomes" id="UP001530400"/>
    </source>
</evidence>
<organism evidence="2 3">
    <name type="scientific">Cyclotella atomus</name>
    <dbReference type="NCBI Taxonomy" id="382360"/>
    <lineage>
        <taxon>Eukaryota</taxon>
        <taxon>Sar</taxon>
        <taxon>Stramenopiles</taxon>
        <taxon>Ochrophyta</taxon>
        <taxon>Bacillariophyta</taxon>
        <taxon>Coscinodiscophyceae</taxon>
        <taxon>Thalassiosirophycidae</taxon>
        <taxon>Stephanodiscales</taxon>
        <taxon>Stephanodiscaceae</taxon>
        <taxon>Cyclotella</taxon>
    </lineage>
</organism>
<evidence type="ECO:0000256" key="1">
    <source>
        <dbReference type="SAM" id="MobiDB-lite"/>
    </source>
</evidence>
<comment type="caution">
    <text evidence="2">The sequence shown here is derived from an EMBL/GenBank/DDBJ whole genome shotgun (WGS) entry which is preliminary data.</text>
</comment>
<feature type="region of interest" description="Disordered" evidence="1">
    <location>
        <begin position="376"/>
        <end position="396"/>
    </location>
</feature>
<dbReference type="AlphaFoldDB" id="A0ABD3PDA9"/>
<reference evidence="2 3" key="1">
    <citation type="submission" date="2024-10" db="EMBL/GenBank/DDBJ databases">
        <title>Updated reference genomes for cyclostephanoid diatoms.</title>
        <authorList>
            <person name="Roberts W.R."/>
            <person name="Alverson A.J."/>
        </authorList>
    </citation>
    <scope>NUCLEOTIDE SEQUENCE [LARGE SCALE GENOMIC DNA]</scope>
    <source>
        <strain evidence="2 3">AJA010-31</strain>
    </source>
</reference>
<proteinExistence type="predicted"/>
<dbReference type="EMBL" id="JALLPJ020000677">
    <property type="protein sequence ID" value="KAL3785797.1"/>
    <property type="molecule type" value="Genomic_DNA"/>
</dbReference>